<evidence type="ECO:0000256" key="4">
    <source>
        <dbReference type="ARBA" id="ARBA00022729"/>
    </source>
</evidence>
<keyword evidence="9" id="KW-1185">Reference proteome</keyword>
<gene>
    <name evidence="8" type="ORF">MTR65_12865</name>
</gene>
<dbReference type="Pfam" id="PF07519">
    <property type="entry name" value="Tannase"/>
    <property type="match status" value="1"/>
</dbReference>
<dbReference type="PANTHER" id="PTHR33938">
    <property type="entry name" value="FERULOYL ESTERASE B-RELATED"/>
    <property type="match status" value="1"/>
</dbReference>
<evidence type="ECO:0000313" key="9">
    <source>
        <dbReference type="Proteomes" id="UP001162802"/>
    </source>
</evidence>
<dbReference type="Gene3D" id="3.40.50.1820">
    <property type="entry name" value="alpha/beta hydrolase"/>
    <property type="match status" value="1"/>
</dbReference>
<keyword evidence="5 8" id="KW-0378">Hydrolase</keyword>
<comment type="caution">
    <text evidence="8">The sequence shown here is derived from an EMBL/GenBank/DDBJ whole genome shotgun (WGS) entry which is preliminary data.</text>
</comment>
<dbReference type="InterPro" id="IPR011118">
    <property type="entry name" value="Tannase/feruloyl_esterase"/>
</dbReference>
<name>A0ABT0AEJ3_9SPHN</name>
<keyword evidence="4" id="KW-0732">Signal</keyword>
<dbReference type="Proteomes" id="UP001162802">
    <property type="component" value="Unassembled WGS sequence"/>
</dbReference>
<dbReference type="InterPro" id="IPR029058">
    <property type="entry name" value="AB_hydrolase_fold"/>
</dbReference>
<evidence type="ECO:0000256" key="1">
    <source>
        <dbReference type="ARBA" id="ARBA00006249"/>
    </source>
</evidence>
<keyword evidence="6" id="KW-0106">Calcium</keyword>
<comment type="similarity">
    <text evidence="1">Belongs to the tannase family.</text>
</comment>
<keyword evidence="2" id="KW-0719">Serine esterase</keyword>
<reference evidence="8" key="1">
    <citation type="submission" date="2022-03" db="EMBL/GenBank/DDBJ databases">
        <title>Identification of a novel bacterium isolated from mangrove sediments.</title>
        <authorList>
            <person name="Pan X."/>
        </authorList>
    </citation>
    <scope>NUCLEOTIDE SEQUENCE</scope>
    <source>
        <strain evidence="8">B2637</strain>
    </source>
</reference>
<accession>A0ABT0AEJ3</accession>
<evidence type="ECO:0000313" key="8">
    <source>
        <dbReference type="EMBL" id="MCJ1961579.1"/>
    </source>
</evidence>
<evidence type="ECO:0000256" key="3">
    <source>
        <dbReference type="ARBA" id="ARBA00022723"/>
    </source>
</evidence>
<evidence type="ECO:0000256" key="5">
    <source>
        <dbReference type="ARBA" id="ARBA00022801"/>
    </source>
</evidence>
<dbReference type="PANTHER" id="PTHR33938:SF15">
    <property type="entry name" value="FERULOYL ESTERASE B-RELATED"/>
    <property type="match status" value="1"/>
</dbReference>
<evidence type="ECO:0000256" key="6">
    <source>
        <dbReference type="ARBA" id="ARBA00022837"/>
    </source>
</evidence>
<dbReference type="EMBL" id="JALHAT010000022">
    <property type="protein sequence ID" value="MCJ1961579.1"/>
    <property type="molecule type" value="Genomic_DNA"/>
</dbReference>
<sequence length="273" mass="28593">MSGMTGGSPRPVPAGPHCLVEGRIGDREGVGGHYAIRFQMRLPEKWNGRFLFQGGGGTDGFIAPAIGAIPSTGSTATPALQRGYAVVSMDSGHDKPNLDFAVDQQAVLDLAYASIGKVSDTAKALIRARYGRAAQTSYFMGCSNGGREAMQAAMRFPTEFDGVVAGNPGFHLSRAALGSVWDVRQFQALAGKGPFYDALTQSDLDLVSSAVLKQCDELDGVKDGIVAAFGKCHFDPKVLRGKLSQAKLDTLNAVMGGPVPTVTGRYAGPPTPS</sequence>
<keyword evidence="3" id="KW-0479">Metal-binding</keyword>
<evidence type="ECO:0000256" key="7">
    <source>
        <dbReference type="ARBA" id="ARBA00023157"/>
    </source>
</evidence>
<dbReference type="GO" id="GO:0016787">
    <property type="term" value="F:hydrolase activity"/>
    <property type="evidence" value="ECO:0007669"/>
    <property type="project" value="UniProtKB-KW"/>
</dbReference>
<evidence type="ECO:0000256" key="2">
    <source>
        <dbReference type="ARBA" id="ARBA00022487"/>
    </source>
</evidence>
<protein>
    <submittedName>
        <fullName evidence="8">Tannase/feruloyl esterase family alpha/beta hydrolase</fullName>
    </submittedName>
</protein>
<dbReference type="SUPFAM" id="SSF53474">
    <property type="entry name" value="alpha/beta-Hydrolases"/>
    <property type="match status" value="1"/>
</dbReference>
<organism evidence="8 9">
    <name type="scientific">Novosphingobium mangrovi</name>
    <name type="common">ex Hu et al. 2023</name>
    <dbReference type="NCBI Taxonomy" id="2930094"/>
    <lineage>
        <taxon>Bacteria</taxon>
        <taxon>Pseudomonadati</taxon>
        <taxon>Pseudomonadota</taxon>
        <taxon>Alphaproteobacteria</taxon>
        <taxon>Sphingomonadales</taxon>
        <taxon>Sphingomonadaceae</taxon>
        <taxon>Novosphingobium</taxon>
    </lineage>
</organism>
<keyword evidence="7" id="KW-1015">Disulfide bond</keyword>
<proteinExistence type="inferred from homology"/>
<dbReference type="RefSeq" id="WP_243800817.1">
    <property type="nucleotide sequence ID" value="NZ_JALHAT010000022.1"/>
</dbReference>